<evidence type="ECO:0000256" key="11">
    <source>
        <dbReference type="PIRNR" id="PIRNR005719"/>
    </source>
</evidence>
<keyword evidence="9 11" id="KW-0539">Nucleus</keyword>
<evidence type="ECO:0000313" key="16">
    <source>
        <dbReference type="Proteomes" id="UP000030680"/>
    </source>
</evidence>
<dbReference type="Pfam" id="PF06470">
    <property type="entry name" value="SMC_hinge"/>
    <property type="match status" value="1"/>
</dbReference>
<dbReference type="Pfam" id="PF02463">
    <property type="entry name" value="SMC_N"/>
    <property type="match status" value="1"/>
</dbReference>
<evidence type="ECO:0000256" key="3">
    <source>
        <dbReference type="ARBA" id="ARBA00022618"/>
    </source>
</evidence>
<keyword evidence="3" id="KW-0132">Cell division</keyword>
<feature type="coiled-coil region" evidence="12">
    <location>
        <begin position="366"/>
        <end position="552"/>
    </location>
</feature>
<keyword evidence="4" id="KW-0547">Nucleotide-binding</keyword>
<dbReference type="PANTHER" id="PTHR18937:SF172">
    <property type="entry name" value="STRUCTURAL MAINTENANCE OF CHROMOSOMES PROTEIN"/>
    <property type="match status" value="1"/>
</dbReference>
<dbReference type="GO" id="GO:0016887">
    <property type="term" value="F:ATP hydrolysis activity"/>
    <property type="evidence" value="ECO:0007669"/>
    <property type="project" value="InterPro"/>
</dbReference>
<dbReference type="KEGG" id="gsl:Gasu_15610"/>
<evidence type="ECO:0000256" key="1">
    <source>
        <dbReference type="ARBA" id="ARBA00004123"/>
    </source>
</evidence>
<keyword evidence="16" id="KW-1185">Reference proteome</keyword>
<dbReference type="Gene3D" id="3.30.70.1620">
    <property type="match status" value="1"/>
</dbReference>
<evidence type="ECO:0000256" key="2">
    <source>
        <dbReference type="ARBA" id="ARBA00006005"/>
    </source>
</evidence>
<dbReference type="AlphaFoldDB" id="M2XMB5"/>
<keyword evidence="7 12" id="KW-0175">Coiled coil</keyword>
<accession>M2XMB5</accession>
<dbReference type="Proteomes" id="UP000030680">
    <property type="component" value="Unassembled WGS sequence"/>
</dbReference>
<dbReference type="InterPro" id="IPR024704">
    <property type="entry name" value="SMC"/>
</dbReference>
<dbReference type="InterPro" id="IPR003395">
    <property type="entry name" value="RecF/RecN/SMC_N"/>
</dbReference>
<feature type="domain" description="SMC hinge" evidence="14">
    <location>
        <begin position="576"/>
        <end position="692"/>
    </location>
</feature>
<keyword evidence="5" id="KW-0498">Mitosis</keyword>
<dbReference type="STRING" id="130081.M2XMB5"/>
<dbReference type="Gene3D" id="1.20.1060.20">
    <property type="match status" value="1"/>
</dbReference>
<gene>
    <name evidence="15" type="ORF">Gasu_15610</name>
</gene>
<evidence type="ECO:0000256" key="7">
    <source>
        <dbReference type="ARBA" id="ARBA00023054"/>
    </source>
</evidence>
<reference evidence="16" key="1">
    <citation type="journal article" date="2013" name="Science">
        <title>Gene transfer from bacteria and archaea facilitated evolution of an extremophilic eukaryote.</title>
        <authorList>
            <person name="Schonknecht G."/>
            <person name="Chen W.H."/>
            <person name="Ternes C.M."/>
            <person name="Barbier G.G."/>
            <person name="Shrestha R.P."/>
            <person name="Stanke M."/>
            <person name="Brautigam A."/>
            <person name="Baker B.J."/>
            <person name="Banfield J.F."/>
            <person name="Garavito R.M."/>
            <person name="Carr K."/>
            <person name="Wilkerson C."/>
            <person name="Rensing S.A."/>
            <person name="Gagneul D."/>
            <person name="Dickenson N.E."/>
            <person name="Oesterhelt C."/>
            <person name="Lercher M.J."/>
            <person name="Weber A.P."/>
        </authorList>
    </citation>
    <scope>NUCLEOTIDE SEQUENCE [LARGE SCALE GENOMIC DNA]</scope>
    <source>
        <strain evidence="16">074W</strain>
    </source>
</reference>
<dbReference type="GO" id="GO:0005524">
    <property type="term" value="F:ATP binding"/>
    <property type="evidence" value="ECO:0007669"/>
    <property type="project" value="UniProtKB-KW"/>
</dbReference>
<feature type="coiled-coil region" evidence="12">
    <location>
        <begin position="1080"/>
        <end position="1107"/>
    </location>
</feature>
<evidence type="ECO:0000256" key="13">
    <source>
        <dbReference type="SAM" id="MobiDB-lite"/>
    </source>
</evidence>
<proteinExistence type="inferred from homology"/>
<organism evidence="15 16">
    <name type="scientific">Galdieria sulphuraria</name>
    <name type="common">Red alga</name>
    <dbReference type="NCBI Taxonomy" id="130081"/>
    <lineage>
        <taxon>Eukaryota</taxon>
        <taxon>Rhodophyta</taxon>
        <taxon>Bangiophyceae</taxon>
        <taxon>Galdieriales</taxon>
        <taxon>Galdieriaceae</taxon>
        <taxon>Galdieria</taxon>
    </lineage>
</organism>
<dbReference type="GO" id="GO:0005634">
    <property type="term" value="C:nucleus"/>
    <property type="evidence" value="ECO:0007669"/>
    <property type="project" value="UniProtKB-SubCell"/>
</dbReference>
<evidence type="ECO:0000256" key="5">
    <source>
        <dbReference type="ARBA" id="ARBA00022776"/>
    </source>
</evidence>
<feature type="compositionally biased region" description="Polar residues" evidence="13">
    <location>
        <begin position="802"/>
        <end position="817"/>
    </location>
</feature>
<evidence type="ECO:0000313" key="15">
    <source>
        <dbReference type="EMBL" id="EME31327.1"/>
    </source>
</evidence>
<dbReference type="OrthoDB" id="5575062at2759"/>
<evidence type="ECO:0000256" key="9">
    <source>
        <dbReference type="ARBA" id="ARBA00023242"/>
    </source>
</evidence>
<dbReference type="GeneID" id="17089981"/>
<dbReference type="GO" id="GO:0007076">
    <property type="term" value="P:mitotic chromosome condensation"/>
    <property type="evidence" value="ECO:0007669"/>
    <property type="project" value="TreeGrafter"/>
</dbReference>
<dbReference type="InterPro" id="IPR036277">
    <property type="entry name" value="SMC_hinge_sf"/>
</dbReference>
<dbReference type="EMBL" id="KB454493">
    <property type="protein sequence ID" value="EME31327.1"/>
    <property type="molecule type" value="Genomic_DNA"/>
</dbReference>
<keyword evidence="10" id="KW-0131">Cell cycle</keyword>
<dbReference type="OMA" id="CPALDNM"/>
<dbReference type="SMART" id="SM00968">
    <property type="entry name" value="SMC_hinge"/>
    <property type="match status" value="1"/>
</dbReference>
<dbReference type="PANTHER" id="PTHR18937">
    <property type="entry name" value="STRUCTURAL MAINTENANCE OF CHROMOSOMES SMC FAMILY MEMBER"/>
    <property type="match status" value="1"/>
</dbReference>
<dbReference type="RefSeq" id="XP_005707847.1">
    <property type="nucleotide sequence ID" value="XM_005707790.1"/>
</dbReference>
<evidence type="ECO:0000256" key="8">
    <source>
        <dbReference type="ARBA" id="ARBA00023067"/>
    </source>
</evidence>
<comment type="subcellular location">
    <subcellularLocation>
        <location evidence="1 11">Nucleus</location>
    </subcellularLocation>
</comment>
<dbReference type="GO" id="GO:0000796">
    <property type="term" value="C:condensin complex"/>
    <property type="evidence" value="ECO:0007669"/>
    <property type="project" value="TreeGrafter"/>
</dbReference>
<evidence type="ECO:0000256" key="6">
    <source>
        <dbReference type="ARBA" id="ARBA00022840"/>
    </source>
</evidence>
<dbReference type="eggNOG" id="KOG0996">
    <property type="taxonomic scope" value="Eukaryota"/>
</dbReference>
<dbReference type="SUPFAM" id="SSF75553">
    <property type="entry name" value="Smc hinge domain"/>
    <property type="match status" value="1"/>
</dbReference>
<protein>
    <recommendedName>
        <fullName evidence="11">Structural maintenance of chromosomes protein</fullName>
    </recommendedName>
</protein>
<dbReference type="FunFam" id="3.40.50.300:FF:000481">
    <property type="entry name" value="Structural maintenance of chromosomes 4"/>
    <property type="match status" value="1"/>
</dbReference>
<dbReference type="Gramene" id="EME31327">
    <property type="protein sequence ID" value="EME31327"/>
    <property type="gene ID" value="Gasu_15610"/>
</dbReference>
<evidence type="ECO:0000259" key="14">
    <source>
        <dbReference type="SMART" id="SM00968"/>
    </source>
</evidence>
<sequence>MANKEEQDSLQDISERLSSVHLEKDIPFTGDDELGSTRKPRRRLVIQSLSLENFKSYAGNVTVGPFHKNFSAIVGPNGSGKSNVIDAMLFVFGRRAKQMRLNRVSDLIYSASNLQKQPQQTSVTVSFCEIFDEVSTEEQNSIVPGSEFEVKRTAFMNNTSKYFLNGENTPYSEIRELLLSKGVDLENNRFLILQGEIEQIALMKPKATASHEEGLLEYLEDIIGSNKFVEAIEQTSQKIESLSEERTRVLNKVKALGKELKNLESSKEEAKSYLQIQTDMLQQQGLKCQLMIRNSQLGKQRALDKSQYLDEELHKLKETNVAIKNKMTELEERYKEACLEHEQGVNHLNELKDQFSKFEQDDVKSREELKHLLKMQKSILAKIEENKETIQRERSSLTTNENHLQEIEAELERLKIQLAKEEDILQQIYYQLRHSTADIRDEMLTVKESLTQKKTQLETQQDALKELDDAIEEVSSRIDEPERLLKETTERIFSLDDEMNKIQANIQQVKSAYAAHQVDDLRKQKRELQLKEEELEQKISKIRVRMEASKMDNNRKQNKNKMYEALRAAVKEGILSGLLGRLADLGTVDEKYDFAAGAAIGMSAEHLVVETAEQAEKCVAFLKSNSLGRSTFIILEKIQYLQEKLESPQIVKGSKRLIDLINAENERARLAFYFVLRDTLVAPNLDEATRLAYQPTKRYRVVTLAGQLIEPAGTISGGGNVKISFKQFQSSATVDANSLKTLTDCFNEAAEELNRVRVEIHDMNIREQQEVTKLDELTIDKDKYELAEKSLLEQKRELESRVTSLKRQQGDETNSSLRRQRESLVTRREETLKMLEQSIQETTKLEERLKVLDERINEIGGEALVNAKSNVASSEIKIQNFVKERANARFEMEKARKCIENAELYISELEKELSSVEEQIHSRKEHLEDLESKALTVLENYRHCEEEQKEREGKLSKVKQEYESYKMQTASARKDESRLENQLDDLKKKIQDMDAKIVYWTKEARSLKLKVEEHIVDLENAGIPICNGIDDFFLDAETYETPKNWEDAIDKKVQKLQEEMKKLNPDMTAIMTYQVKETEYNKLVTELDTISNQRDTLRRNYDSLRKERLETFMKGFSIISKKLKELYQMITLGGDAELELVDALDPFSEGVILSIRPPKKSWKTVSNLSGGEKTLSSLALVFALHHFRPAALYFMDEIDAALDFRNVSIIANYIKERTTNAQFIIVSLRNNMFELANRLIGIYKPKNETKSVAMNPHLFGDIHVY</sequence>
<dbReference type="SUPFAM" id="SSF52540">
    <property type="entry name" value="P-loop containing nucleoside triphosphate hydrolases"/>
    <property type="match status" value="1"/>
</dbReference>
<feature type="coiled-coil region" evidence="12">
    <location>
        <begin position="225"/>
        <end position="273"/>
    </location>
</feature>
<evidence type="ECO:0000256" key="12">
    <source>
        <dbReference type="SAM" id="Coils"/>
    </source>
</evidence>
<evidence type="ECO:0000256" key="4">
    <source>
        <dbReference type="ARBA" id="ARBA00022741"/>
    </source>
</evidence>
<feature type="coiled-coil region" evidence="12">
    <location>
        <begin position="313"/>
        <end position="340"/>
    </location>
</feature>
<comment type="similarity">
    <text evidence="2">Belongs to the SMC family. SMC4 subfamily.</text>
</comment>
<name>M2XMB5_GALSU</name>
<dbReference type="PIRSF" id="PIRSF005719">
    <property type="entry name" value="SMC"/>
    <property type="match status" value="1"/>
</dbReference>
<feature type="region of interest" description="Disordered" evidence="13">
    <location>
        <begin position="802"/>
        <end position="823"/>
    </location>
</feature>
<keyword evidence="6" id="KW-0067">ATP-binding</keyword>
<evidence type="ECO:0000256" key="10">
    <source>
        <dbReference type="ARBA" id="ARBA00023306"/>
    </source>
</evidence>
<feature type="coiled-coil region" evidence="12">
    <location>
        <begin position="892"/>
        <end position="996"/>
    </location>
</feature>
<dbReference type="Gene3D" id="3.40.50.300">
    <property type="entry name" value="P-loop containing nucleotide triphosphate hydrolases"/>
    <property type="match status" value="2"/>
</dbReference>
<dbReference type="InterPro" id="IPR010935">
    <property type="entry name" value="SMC_hinge"/>
</dbReference>
<dbReference type="InterPro" id="IPR027417">
    <property type="entry name" value="P-loop_NTPase"/>
</dbReference>
<dbReference type="GO" id="GO:0051301">
    <property type="term" value="P:cell division"/>
    <property type="evidence" value="ECO:0007669"/>
    <property type="project" value="UniProtKB-KW"/>
</dbReference>
<keyword evidence="8" id="KW-0226">DNA condensation</keyword>